<comment type="caution">
    <text evidence="2">The sequence shown here is derived from an EMBL/GenBank/DDBJ whole genome shotgun (WGS) entry which is preliminary data.</text>
</comment>
<feature type="transmembrane region" description="Helical" evidence="1">
    <location>
        <begin position="345"/>
        <end position="366"/>
    </location>
</feature>
<evidence type="ECO:0000256" key="1">
    <source>
        <dbReference type="SAM" id="Phobius"/>
    </source>
</evidence>
<keyword evidence="1" id="KW-0472">Membrane</keyword>
<name>A0A7Y3WY60_9HYPH</name>
<dbReference type="Proteomes" id="UP000526233">
    <property type="component" value="Unassembled WGS sequence"/>
</dbReference>
<keyword evidence="1" id="KW-0812">Transmembrane</keyword>
<organism evidence="2 3">
    <name type="scientific">Brucella pseudogrignonensis</name>
    <dbReference type="NCBI Taxonomy" id="419475"/>
    <lineage>
        <taxon>Bacteria</taxon>
        <taxon>Pseudomonadati</taxon>
        <taxon>Pseudomonadota</taxon>
        <taxon>Alphaproteobacteria</taxon>
        <taxon>Hyphomicrobiales</taxon>
        <taxon>Brucellaceae</taxon>
        <taxon>Brucella/Ochrobactrum group</taxon>
        <taxon>Brucella</taxon>
    </lineage>
</organism>
<reference evidence="2 3" key="1">
    <citation type="submission" date="2018-11" db="EMBL/GenBank/DDBJ databases">
        <title>Genome sequencing and analysis.</title>
        <authorList>
            <person name="Huang Y.-T."/>
        </authorList>
    </citation>
    <scope>NUCLEOTIDE SEQUENCE [LARGE SCALE GENOMIC DNA]</scope>
    <source>
        <strain evidence="2 3">SHIN</strain>
    </source>
</reference>
<dbReference type="AlphaFoldDB" id="A0A7Y3WY60"/>
<proteinExistence type="predicted"/>
<evidence type="ECO:0000313" key="3">
    <source>
        <dbReference type="Proteomes" id="UP000526233"/>
    </source>
</evidence>
<gene>
    <name evidence="2" type="ORF">EHE22_22720</name>
</gene>
<dbReference type="EMBL" id="PKQI01000004">
    <property type="protein sequence ID" value="NNV23215.1"/>
    <property type="molecule type" value="Genomic_DNA"/>
</dbReference>
<keyword evidence="1" id="KW-1133">Transmembrane helix</keyword>
<sequence length="480" mass="54750">MRDHCSDDIDHQKLFGMPEERQELILPSDIRTRLNTVVPLVEDYWQRPVGAYSAALHDGFRTAELDVRQDAFGRLCTFIRKRASKLGHSETETHMLASQLRRRPVLQTGPHCHLIIEPDAFFTHLFTTLGLRAHSECWYINYTASTVKFIEKAKKGPGWLWLDSQNINVFGLSRSKMEPNSVCGSQGRFRFMLSPTNDQAAHSSVDQLKSILPEDEFRSAAEAIKAANQRLWPYCFGREIKYLQLDDADVALLLLDHLLDPNSWLSRHFFGASSMVGAFLQEVRKLDNGPWAGWFRFGTDFFWWICGGQIKRLKLDNDRLRDESGIFELHLDSHSLAQALEAGEIVPSLFLVFLVIAILPGVRALGGSRQVVYYPLMRFALLSALDRSAAPINKALARSVRSDRMPSVWGHRTITPTCTSPWEHYVATCDDPRARYSILNAFDNHNLISTSADLPSFIEDELWARLCVRTKSESWPRLPF</sequence>
<evidence type="ECO:0000313" key="2">
    <source>
        <dbReference type="EMBL" id="NNV23215.1"/>
    </source>
</evidence>
<dbReference type="RefSeq" id="WP_162699600.1">
    <property type="nucleotide sequence ID" value="NZ_PKQI01000004.1"/>
</dbReference>
<accession>A0A7Y3WY60</accession>
<protein>
    <submittedName>
        <fullName evidence="2">Uncharacterized protein</fullName>
    </submittedName>
</protein>